<organism evidence="2 3">
    <name type="scientific">Nitrospira defluvii</name>
    <dbReference type="NCBI Taxonomy" id="330214"/>
    <lineage>
        <taxon>Bacteria</taxon>
        <taxon>Pseudomonadati</taxon>
        <taxon>Nitrospirota</taxon>
        <taxon>Nitrospiria</taxon>
        <taxon>Nitrospirales</taxon>
        <taxon>Nitrospiraceae</taxon>
        <taxon>Nitrospira</taxon>
    </lineage>
</organism>
<reference evidence="2 3" key="1">
    <citation type="journal article" date="2010" name="Proc. Natl. Acad. Sci. U.S.A.">
        <title>A Nitrospira metagenome illuminates the physiology and evolution of globally important nitrite-oxidizing bacteria.</title>
        <authorList>
            <person name="Lucker S."/>
            <person name="Wagner M."/>
            <person name="Maixner F."/>
            <person name="Pelletier E."/>
            <person name="Koch H."/>
            <person name="Vacherie B."/>
            <person name="Rattei T."/>
            <person name="Sinninghe Damste J."/>
            <person name="Spieck E."/>
            <person name="Le Paslier D."/>
            <person name="Daims H."/>
        </authorList>
    </citation>
    <scope>NUCLEOTIDE SEQUENCE [LARGE SCALE GENOMIC DNA]</scope>
</reference>
<keyword evidence="3" id="KW-1185">Reference proteome</keyword>
<dbReference type="EMBL" id="FP929003">
    <property type="protein sequence ID" value="CBK43760.1"/>
    <property type="molecule type" value="Genomic_DNA"/>
</dbReference>
<evidence type="ECO:0000313" key="3">
    <source>
        <dbReference type="Proteomes" id="UP000001660"/>
    </source>
</evidence>
<sequence>MNRRTLVAVMLVAGSLSAALLGSRDAEAVVSNADYTAVPAFVSNATTPNIIVVMDNSGSMSNRACESSSCGTLADGSTSTDPAWTNTTRYSGYFDSLRCYTYNTTDTRFESGTGKTALATACSDTEWDGNFLNWATLRRFDAVKRAMIGGDCASTRATDGTCPASGTPALKTVRAQAAGLSNERADVSQAGAAGRIPLTDRNKVAPQDPIYVHISDAYFCLENDTSLNSDCGDSSSVRKYHLKVGYTTEPTGVIQQIGSKARFGLVEFKSSSEGARMLVGAGSRQSIDWADGDVETFTTNTAAMVDAVQESYPSTWTPLAEALYETARYVAQIQSTFSTGYVYPIAFSGGVSNGVNFATSGAGSIGTSEIKALVGSETCPAGYITNACGRDPYFFGQNHTPPWSASSQVVACCRTFVIVFTDGEPTQDQNIPTALQDYGHAHHGIHCTVLNVSTGEGDIAAPPRPIDSLCNTNAATPFNDLLAEHKTNYASSGSHYLDDVAYWAHTTDLRPCSGTTDGTIAGLSVTGHCIAGTQSLTVYSFFAFGNINGRGILAQAARLGGFEDSNNDGIPQTNEWDKENNLTGAATPDGIPDAYFESSNVNDLQDKLLATIASILRRSASGSSVSVLATASTGEGALYQSYFYPSTIEPSTLSDVKWTGYTQALFIDTFGNTREDTNQDGRLDYKVDKIIKTRFDSVSNSVKVDKYVDSDGDGLPNDQNSDNLVTVADCNPCGQTLSEILPIWEAGKQLALKDSTTRTILTWVDSDHDGVVDSGEQLAFTTANEPTLRPYLRATSSAEGTKIINFVRGCDVGTCAEQATTRDRRLQVPAGSGSLKVWKLGDVIHSTPTVVAGPKDRHDAIYGDQSYSAFLQKWYNRRQVAYVGGNDGMLHAFNAGYYHPGDDASASAPANIIEHGWFTTAPADNSTGAPLGDELWGFVPYELLPQLEFLSRADYQHTYYVDLPLKVADVRIFTPDTDHPNGWGTILIGGFRMGGSCGACSAGTGAPPMTVNISGTDYTFYSSYFAMDITNPDAPKLLWSFSSSNLGLTTSAPAVVRVNPAADAKASNTNAKWYMVVGSGPTGYDASVVQSAKVFAVDLATGPGSGNSLVTSYSVGSWNSYIGDITAFDRDLDYRHDVVYFGRVIHDGALPWRGKIYRLTMGAGGATAKFGTVTSPTQWGIASGSARVPTEMLDTFVSGAEMGPVATAPSVTTDDAANVWVFAGSGRYYSKSDKTDVSTQYFVGLKDSVLNAGCNQSAGALNCMDNDLVDVSNATVCVVGVGDCGQASGTNQVSGVSGATTFTGLIGLVQSKDGWVTKLVEPANPPTNPVPYGIGERAVSSPTVFGGVVFFPTFIPTNDICVSSGTSRLWALFYKTGSAYQEPIIGTTTSGANQTVNKFGSLGEGLAFGIVVHMGSGRDGGSPFGLLINMSQGNFGDCATCGFGGGSPGGLPSSNIGANVAIDPRSRYFSWTNM</sequence>
<dbReference type="KEGG" id="nde:NIDE4091"/>
<dbReference type="HOGENOM" id="CLU_001890_4_0_0"/>
<accession>D8P8C8</accession>
<name>D8P8C8_9BACT</name>
<proteinExistence type="predicted"/>
<evidence type="ECO:0000313" key="2">
    <source>
        <dbReference type="EMBL" id="CBK43760.1"/>
    </source>
</evidence>
<evidence type="ECO:0000256" key="1">
    <source>
        <dbReference type="SAM" id="SignalP"/>
    </source>
</evidence>
<feature type="chain" id="PRO_5003119820" evidence="1">
    <location>
        <begin position="19"/>
        <end position="1474"/>
    </location>
</feature>
<feature type="signal peptide" evidence="1">
    <location>
        <begin position="1"/>
        <end position="18"/>
    </location>
</feature>
<gene>
    <name evidence="2" type="ORF">NIDE4091</name>
</gene>
<protein>
    <submittedName>
        <fullName evidence="2">Putative Type IV pilus assembly protein PilY1</fullName>
    </submittedName>
</protein>
<dbReference type="STRING" id="330214.NIDE4091"/>
<dbReference type="Proteomes" id="UP000001660">
    <property type="component" value="Chromosome"/>
</dbReference>
<dbReference type="OrthoDB" id="7156875at2"/>
<dbReference type="eggNOG" id="COG3419">
    <property type="taxonomic scope" value="Bacteria"/>
</dbReference>
<keyword evidence="1" id="KW-0732">Signal</keyword>